<proteinExistence type="predicted"/>
<comment type="subcellular location">
    <subcellularLocation>
        <location evidence="1">Membrane</location>
        <topology evidence="1">Multi-pass membrane protein</topology>
    </subcellularLocation>
</comment>
<keyword evidence="3" id="KW-1133">Transmembrane helix</keyword>
<dbReference type="AlphaFoldDB" id="A0A381WNM6"/>
<evidence type="ECO:0000259" key="5">
    <source>
        <dbReference type="Pfam" id="PF01694"/>
    </source>
</evidence>
<sequence length="157" mass="16719">VSTSPEADACHWHPDRPAGVTCQRCDRRICGLCMHQASVGFHCPSCAGPVAVGRRRQVHRRHTPAPSSFAHRDPIAIRVLIALNAAAFLYALSRGASLAGSLGGVGVDFGLVGFGCKAFIGQMCIGPLGVDEGEWWRLATSAFLHAGLLHIGFNMFL</sequence>
<evidence type="ECO:0000256" key="2">
    <source>
        <dbReference type="ARBA" id="ARBA00022692"/>
    </source>
</evidence>
<dbReference type="Gene3D" id="1.20.1540.10">
    <property type="entry name" value="Rhomboid-like"/>
    <property type="match status" value="1"/>
</dbReference>
<organism evidence="6">
    <name type="scientific">marine metagenome</name>
    <dbReference type="NCBI Taxonomy" id="408172"/>
    <lineage>
        <taxon>unclassified sequences</taxon>
        <taxon>metagenomes</taxon>
        <taxon>ecological metagenomes</taxon>
    </lineage>
</organism>
<dbReference type="GO" id="GO:0016020">
    <property type="term" value="C:membrane"/>
    <property type="evidence" value="ECO:0007669"/>
    <property type="project" value="UniProtKB-SubCell"/>
</dbReference>
<dbReference type="Pfam" id="PF01694">
    <property type="entry name" value="Rhomboid"/>
    <property type="match status" value="1"/>
</dbReference>
<dbReference type="SUPFAM" id="SSF144091">
    <property type="entry name" value="Rhomboid-like"/>
    <property type="match status" value="1"/>
</dbReference>
<dbReference type="PANTHER" id="PTHR43731">
    <property type="entry name" value="RHOMBOID PROTEASE"/>
    <property type="match status" value="1"/>
</dbReference>
<reference evidence="6" key="1">
    <citation type="submission" date="2018-05" db="EMBL/GenBank/DDBJ databases">
        <authorList>
            <person name="Lanie J.A."/>
            <person name="Ng W.-L."/>
            <person name="Kazmierczak K.M."/>
            <person name="Andrzejewski T.M."/>
            <person name="Davidsen T.M."/>
            <person name="Wayne K.J."/>
            <person name="Tettelin H."/>
            <person name="Glass J.I."/>
            <person name="Rusch D."/>
            <person name="Podicherti R."/>
            <person name="Tsui H.-C.T."/>
            <person name="Winkler M.E."/>
        </authorList>
    </citation>
    <scope>NUCLEOTIDE SEQUENCE</scope>
</reference>
<dbReference type="GO" id="GO:0004252">
    <property type="term" value="F:serine-type endopeptidase activity"/>
    <property type="evidence" value="ECO:0007669"/>
    <property type="project" value="InterPro"/>
</dbReference>
<evidence type="ECO:0000313" key="6">
    <source>
        <dbReference type="EMBL" id="SVA53483.1"/>
    </source>
</evidence>
<feature type="non-terminal residue" evidence="6">
    <location>
        <position position="1"/>
    </location>
</feature>
<gene>
    <name evidence="6" type="ORF">METZ01_LOCUS106337</name>
</gene>
<evidence type="ECO:0000256" key="4">
    <source>
        <dbReference type="ARBA" id="ARBA00023136"/>
    </source>
</evidence>
<keyword evidence="2" id="KW-0812">Transmembrane</keyword>
<feature type="non-terminal residue" evidence="6">
    <location>
        <position position="157"/>
    </location>
</feature>
<accession>A0A381WNM6</accession>
<dbReference type="InterPro" id="IPR022764">
    <property type="entry name" value="Peptidase_S54_rhomboid_dom"/>
</dbReference>
<name>A0A381WNM6_9ZZZZ</name>
<evidence type="ECO:0000256" key="1">
    <source>
        <dbReference type="ARBA" id="ARBA00004141"/>
    </source>
</evidence>
<dbReference type="EMBL" id="UINC01012220">
    <property type="protein sequence ID" value="SVA53483.1"/>
    <property type="molecule type" value="Genomic_DNA"/>
</dbReference>
<dbReference type="InterPro" id="IPR035952">
    <property type="entry name" value="Rhomboid-like_sf"/>
</dbReference>
<feature type="domain" description="Peptidase S54 rhomboid" evidence="5">
    <location>
        <begin position="133"/>
        <end position="156"/>
    </location>
</feature>
<dbReference type="InterPro" id="IPR050925">
    <property type="entry name" value="Rhomboid_protease_S54"/>
</dbReference>
<evidence type="ECO:0000256" key="3">
    <source>
        <dbReference type="ARBA" id="ARBA00022989"/>
    </source>
</evidence>
<dbReference type="PANTHER" id="PTHR43731:SF30">
    <property type="entry name" value="RHOMBOID-LIKE PROTEIN 9, CHLOROPLASTIC"/>
    <property type="match status" value="1"/>
</dbReference>
<keyword evidence="4" id="KW-0472">Membrane</keyword>
<protein>
    <recommendedName>
        <fullName evidence="5">Peptidase S54 rhomboid domain-containing protein</fullName>
    </recommendedName>
</protein>